<dbReference type="RefSeq" id="WP_144991986.1">
    <property type="nucleotide sequence ID" value="NZ_CP036281.1"/>
</dbReference>
<evidence type="ECO:0000256" key="2">
    <source>
        <dbReference type="ARBA" id="ARBA00023015"/>
    </source>
</evidence>
<accession>A0A518CGH6</accession>
<evidence type="ECO:0000256" key="3">
    <source>
        <dbReference type="ARBA" id="ARBA00023125"/>
    </source>
</evidence>
<dbReference type="GO" id="GO:0003677">
    <property type="term" value="F:DNA binding"/>
    <property type="evidence" value="ECO:0007669"/>
    <property type="project" value="UniProtKB-KW"/>
</dbReference>
<dbReference type="Gene3D" id="1.10.10.10">
    <property type="entry name" value="Winged helix-like DNA-binding domain superfamily/Winged helix DNA-binding domain"/>
    <property type="match status" value="1"/>
</dbReference>
<dbReference type="GO" id="GO:0045892">
    <property type="term" value="P:negative regulation of DNA-templated transcription"/>
    <property type="evidence" value="ECO:0007669"/>
    <property type="project" value="InterPro"/>
</dbReference>
<dbReference type="PIRSF" id="PIRSF019455">
    <property type="entry name" value="CopR_AtkY"/>
    <property type="match status" value="1"/>
</dbReference>
<dbReference type="Gene3D" id="1.10.4040.10">
    <property type="entry name" value="Penicillinase repressor domain"/>
    <property type="match status" value="1"/>
</dbReference>
<dbReference type="KEGG" id="plon:Pla110_00300"/>
<sequence length="125" mass="14593">MPEFTKGELEVMQILWKHGEMKPAEIEEHFPWEITNSSLRSYLSILLDKGHLTRHRRGKAFFYRAKTKQASTFRQMLSELTRTCCDGSVEKLLCHLIRSEKLSEEDLLELKRIAETDNSDPDPKA</sequence>
<dbReference type="OrthoDB" id="9795583at2"/>
<dbReference type="InterPro" id="IPR005650">
    <property type="entry name" value="BlaI_family"/>
</dbReference>
<organism evidence="5 6">
    <name type="scientific">Polystyrenella longa</name>
    <dbReference type="NCBI Taxonomy" id="2528007"/>
    <lineage>
        <taxon>Bacteria</taxon>
        <taxon>Pseudomonadati</taxon>
        <taxon>Planctomycetota</taxon>
        <taxon>Planctomycetia</taxon>
        <taxon>Planctomycetales</taxon>
        <taxon>Planctomycetaceae</taxon>
        <taxon>Polystyrenella</taxon>
    </lineage>
</organism>
<keyword evidence="2" id="KW-0805">Transcription regulation</keyword>
<name>A0A518CGH6_9PLAN</name>
<keyword evidence="6" id="KW-1185">Reference proteome</keyword>
<keyword evidence="4" id="KW-0804">Transcription</keyword>
<gene>
    <name evidence="5" type="primary">blaI_1</name>
    <name evidence="5" type="ORF">Pla110_00300</name>
</gene>
<dbReference type="Proteomes" id="UP000317178">
    <property type="component" value="Chromosome"/>
</dbReference>
<dbReference type="AlphaFoldDB" id="A0A518CGH6"/>
<evidence type="ECO:0000313" key="6">
    <source>
        <dbReference type="Proteomes" id="UP000317178"/>
    </source>
</evidence>
<dbReference type="EMBL" id="CP036281">
    <property type="protein sequence ID" value="QDU78329.1"/>
    <property type="molecule type" value="Genomic_DNA"/>
</dbReference>
<proteinExistence type="inferred from homology"/>
<comment type="similarity">
    <text evidence="1">Belongs to the BlaI transcriptional regulatory family.</text>
</comment>
<evidence type="ECO:0000313" key="5">
    <source>
        <dbReference type="EMBL" id="QDU78329.1"/>
    </source>
</evidence>
<evidence type="ECO:0000256" key="4">
    <source>
        <dbReference type="ARBA" id="ARBA00023163"/>
    </source>
</evidence>
<dbReference type="InterPro" id="IPR036390">
    <property type="entry name" value="WH_DNA-bd_sf"/>
</dbReference>
<keyword evidence="3" id="KW-0238">DNA-binding</keyword>
<dbReference type="SUPFAM" id="SSF46785">
    <property type="entry name" value="Winged helix' DNA-binding domain"/>
    <property type="match status" value="1"/>
</dbReference>
<protein>
    <submittedName>
        <fullName evidence="5">Penicillinase repressor</fullName>
    </submittedName>
</protein>
<evidence type="ECO:0000256" key="1">
    <source>
        <dbReference type="ARBA" id="ARBA00011046"/>
    </source>
</evidence>
<dbReference type="Pfam" id="PF03965">
    <property type="entry name" value="Penicillinase_R"/>
    <property type="match status" value="1"/>
</dbReference>
<dbReference type="InterPro" id="IPR036388">
    <property type="entry name" value="WH-like_DNA-bd_sf"/>
</dbReference>
<reference evidence="5 6" key="1">
    <citation type="submission" date="2019-02" db="EMBL/GenBank/DDBJ databases">
        <title>Deep-cultivation of Planctomycetes and their phenomic and genomic characterization uncovers novel biology.</title>
        <authorList>
            <person name="Wiegand S."/>
            <person name="Jogler M."/>
            <person name="Boedeker C."/>
            <person name="Pinto D."/>
            <person name="Vollmers J."/>
            <person name="Rivas-Marin E."/>
            <person name="Kohn T."/>
            <person name="Peeters S.H."/>
            <person name="Heuer A."/>
            <person name="Rast P."/>
            <person name="Oberbeckmann S."/>
            <person name="Bunk B."/>
            <person name="Jeske O."/>
            <person name="Meyerdierks A."/>
            <person name="Storesund J.E."/>
            <person name="Kallscheuer N."/>
            <person name="Luecker S."/>
            <person name="Lage O.M."/>
            <person name="Pohl T."/>
            <person name="Merkel B.J."/>
            <person name="Hornburger P."/>
            <person name="Mueller R.-W."/>
            <person name="Bruemmer F."/>
            <person name="Labrenz M."/>
            <person name="Spormann A.M."/>
            <person name="Op den Camp H."/>
            <person name="Overmann J."/>
            <person name="Amann R."/>
            <person name="Jetten M.S.M."/>
            <person name="Mascher T."/>
            <person name="Medema M.H."/>
            <person name="Devos D.P."/>
            <person name="Kaster A.-K."/>
            <person name="Ovreas L."/>
            <person name="Rohde M."/>
            <person name="Galperin M.Y."/>
            <person name="Jogler C."/>
        </authorList>
    </citation>
    <scope>NUCLEOTIDE SEQUENCE [LARGE SCALE GENOMIC DNA]</scope>
    <source>
        <strain evidence="5 6">Pla110</strain>
    </source>
</reference>